<dbReference type="EMBL" id="CP003360">
    <property type="protein sequence ID" value="AFM25772.1"/>
    <property type="molecule type" value="Genomic_DNA"/>
</dbReference>
<gene>
    <name evidence="1" type="ordered locus">Desti_3110</name>
</gene>
<dbReference type="HOGENOM" id="CLU_868001_0_0_7"/>
<dbReference type="AlphaFoldDB" id="I4C881"/>
<evidence type="ECO:0008006" key="3">
    <source>
        <dbReference type="Google" id="ProtNLM"/>
    </source>
</evidence>
<name>I4C881_DESTA</name>
<keyword evidence="2" id="KW-1185">Reference proteome</keyword>
<evidence type="ECO:0000313" key="2">
    <source>
        <dbReference type="Proteomes" id="UP000006055"/>
    </source>
</evidence>
<evidence type="ECO:0000313" key="1">
    <source>
        <dbReference type="EMBL" id="AFM25772.1"/>
    </source>
</evidence>
<sequence length="320" mass="36955">MFCLRKSAYISGALNYFYGNGFRLVQLALICAVLICSSSCTLLSQSPYVLQRTQLPLLEEERGLVTRSDGQIPYQKWRIPPWDDDLKYVWLVGSHDFRKCNRVELILYFHGMHSKDYYLSFRKELSALAEERKKQPFLFVGFVDTPDLNKFRSQDRWASLSPGPGEKPEMLFKTVNRIFKSFRKRFPHIKKENTTITLAGFSGGGRVLNSVGKWLARSPKDDPYAEVFRSRLAKIAYFDCWFEKDVLETVPALLENNPDIKIVGTVHMKKPVEHAAAIASKYRMKAKKENNELVGLNGRIVIYKDDSHWNAMISRLREAL</sequence>
<dbReference type="Proteomes" id="UP000006055">
    <property type="component" value="Chromosome"/>
</dbReference>
<accession>I4C881</accession>
<dbReference type="KEGG" id="dti:Desti_3110"/>
<proteinExistence type="predicted"/>
<dbReference type="RefSeq" id="WP_014810909.1">
    <property type="nucleotide sequence ID" value="NC_018025.1"/>
</dbReference>
<reference evidence="2" key="1">
    <citation type="submission" date="2012-06" db="EMBL/GenBank/DDBJ databases">
        <title>Complete sequence of chromosome of Desulfomonile tiedjei DSM 6799.</title>
        <authorList>
            <person name="Lucas S."/>
            <person name="Copeland A."/>
            <person name="Lapidus A."/>
            <person name="Glavina del Rio T."/>
            <person name="Dalin E."/>
            <person name="Tice H."/>
            <person name="Bruce D."/>
            <person name="Goodwin L."/>
            <person name="Pitluck S."/>
            <person name="Peters L."/>
            <person name="Ovchinnikova G."/>
            <person name="Zeytun A."/>
            <person name="Lu M."/>
            <person name="Kyrpides N."/>
            <person name="Mavromatis K."/>
            <person name="Ivanova N."/>
            <person name="Brettin T."/>
            <person name="Detter J.C."/>
            <person name="Han C."/>
            <person name="Larimer F."/>
            <person name="Land M."/>
            <person name="Hauser L."/>
            <person name="Markowitz V."/>
            <person name="Cheng J.-F."/>
            <person name="Hugenholtz P."/>
            <person name="Woyke T."/>
            <person name="Wu D."/>
            <person name="Spring S."/>
            <person name="Schroeder M."/>
            <person name="Brambilla E."/>
            <person name="Klenk H.-P."/>
            <person name="Eisen J.A."/>
        </authorList>
    </citation>
    <scope>NUCLEOTIDE SEQUENCE [LARGE SCALE GENOMIC DNA]</scope>
    <source>
        <strain evidence="2">ATCC 49306 / DSM 6799 / DCB-1</strain>
    </source>
</reference>
<protein>
    <recommendedName>
        <fullName evidence="3">Alpha/beta hydrolase</fullName>
    </recommendedName>
</protein>
<organism evidence="1 2">
    <name type="scientific">Desulfomonile tiedjei (strain ATCC 49306 / DSM 6799 / DCB-1)</name>
    <dbReference type="NCBI Taxonomy" id="706587"/>
    <lineage>
        <taxon>Bacteria</taxon>
        <taxon>Pseudomonadati</taxon>
        <taxon>Thermodesulfobacteriota</taxon>
        <taxon>Desulfomonilia</taxon>
        <taxon>Desulfomonilales</taxon>
        <taxon>Desulfomonilaceae</taxon>
        <taxon>Desulfomonile</taxon>
    </lineage>
</organism>